<dbReference type="AlphaFoldDB" id="H6L461"/>
<organism evidence="1 2">
    <name type="scientific">Saprospira grandis (strain Lewin)</name>
    <dbReference type="NCBI Taxonomy" id="984262"/>
    <lineage>
        <taxon>Bacteria</taxon>
        <taxon>Pseudomonadati</taxon>
        <taxon>Bacteroidota</taxon>
        <taxon>Saprospiria</taxon>
        <taxon>Saprospirales</taxon>
        <taxon>Saprospiraceae</taxon>
        <taxon>Saprospira</taxon>
    </lineage>
</organism>
<sequence>MQYIQIIFFFFVVQLALQAQTAEQLEFKINPTQKTIEAVDKGSKQALNDQLELVSAQIDIFDASGEYAGSIEVKSWNIPVDEFAPNEQLKISQAKIKVKASGETLAISNAPLSR</sequence>
<reference evidence="1 2" key="1">
    <citation type="journal article" date="2012" name="Stand. Genomic Sci.">
        <title>Complete genome sequencing and analysis of Saprospira grandis str. Lewin, a predatory marine bacterium.</title>
        <authorList>
            <person name="Saw J.H."/>
            <person name="Yuryev A."/>
            <person name="Kanbe M."/>
            <person name="Hou S."/>
            <person name="Young A.G."/>
            <person name="Aizawa S."/>
            <person name="Alam M."/>
        </authorList>
    </citation>
    <scope>NUCLEOTIDE SEQUENCE [LARGE SCALE GENOMIC DNA]</scope>
    <source>
        <strain evidence="1 2">Lewin</strain>
    </source>
</reference>
<evidence type="ECO:0000313" key="2">
    <source>
        <dbReference type="Proteomes" id="UP000007519"/>
    </source>
</evidence>
<proteinExistence type="predicted"/>
<gene>
    <name evidence="1" type="ordered locus">SGRA_2316</name>
</gene>
<dbReference type="HOGENOM" id="CLU_2119406_0_0_10"/>
<evidence type="ECO:0000313" key="1">
    <source>
        <dbReference type="EMBL" id="AFC25045.1"/>
    </source>
</evidence>
<accession>H6L461</accession>
<dbReference type="KEGG" id="sgn:SGRA_2316"/>
<dbReference type="STRING" id="984262.SGRA_2316"/>
<dbReference type="Proteomes" id="UP000007519">
    <property type="component" value="Chromosome"/>
</dbReference>
<dbReference type="EMBL" id="CP002831">
    <property type="protein sequence ID" value="AFC25045.1"/>
    <property type="molecule type" value="Genomic_DNA"/>
</dbReference>
<keyword evidence="2" id="KW-1185">Reference proteome</keyword>
<dbReference type="OrthoDB" id="1494852at2"/>
<name>H6L461_SAPGL</name>
<dbReference type="RefSeq" id="WP_015692660.1">
    <property type="nucleotide sequence ID" value="NC_016940.1"/>
</dbReference>
<protein>
    <submittedName>
        <fullName evidence="1">Uncharacterized protein</fullName>
    </submittedName>
</protein>